<gene>
    <name evidence="5" type="ORF">NQT62_01590</name>
</gene>
<protein>
    <recommendedName>
        <fullName evidence="4">dTTP/UTP pyrophosphatase</fullName>
        <shortName evidence="4">dTTPase/UTPase</shortName>
        <ecNumber evidence="4">3.6.1.9</ecNumber>
    </recommendedName>
    <alternativeName>
        <fullName evidence="4">Nucleoside triphosphate pyrophosphatase</fullName>
    </alternativeName>
    <alternativeName>
        <fullName evidence="4">Nucleotide pyrophosphatase</fullName>
        <shortName evidence="4">Nucleotide PPase</shortName>
    </alternativeName>
</protein>
<name>A0ABT1WC87_9BURK</name>
<feature type="site" description="Important for substrate specificity" evidence="4">
    <location>
        <position position="22"/>
    </location>
</feature>
<dbReference type="PANTHER" id="PTHR43213">
    <property type="entry name" value="BIFUNCTIONAL DTTP/UTP PYROPHOSPHATASE/METHYLTRANSFERASE PROTEIN-RELATED"/>
    <property type="match status" value="1"/>
</dbReference>
<dbReference type="PANTHER" id="PTHR43213:SF5">
    <property type="entry name" value="BIFUNCTIONAL DTTP_UTP PYROPHOSPHATASE_METHYLTRANSFERASE PROTEIN-RELATED"/>
    <property type="match status" value="1"/>
</dbReference>
<dbReference type="InterPro" id="IPR003697">
    <property type="entry name" value="Maf-like"/>
</dbReference>
<comment type="function">
    <text evidence="4">Nucleoside triphosphate pyrophosphatase that hydrolyzes dTTP and UTP. May have a dual role in cell division arrest and in preventing the incorporation of modified nucleotides into cellular nucleic acids.</text>
</comment>
<feature type="site" description="Important for substrate specificity" evidence="4">
    <location>
        <position position="90"/>
    </location>
</feature>
<comment type="subcellular location">
    <subcellularLocation>
        <location evidence="4">Cytoplasm</location>
    </subcellularLocation>
</comment>
<reference evidence="5 6" key="1">
    <citation type="submission" date="2022-07" db="EMBL/GenBank/DDBJ databases">
        <authorList>
            <person name="Xamxidin M."/>
            <person name="Wu M."/>
        </authorList>
    </citation>
    <scope>NUCLEOTIDE SEQUENCE [LARGE SCALE GENOMIC DNA]</scope>
    <source>
        <strain evidence="5 6">NBRC 111650</strain>
    </source>
</reference>
<comment type="catalytic activity">
    <reaction evidence="4">
        <text>UTP + H2O = UMP + diphosphate + H(+)</text>
        <dbReference type="Rhea" id="RHEA:29395"/>
        <dbReference type="ChEBI" id="CHEBI:15377"/>
        <dbReference type="ChEBI" id="CHEBI:15378"/>
        <dbReference type="ChEBI" id="CHEBI:33019"/>
        <dbReference type="ChEBI" id="CHEBI:46398"/>
        <dbReference type="ChEBI" id="CHEBI:57865"/>
        <dbReference type="EC" id="3.6.1.9"/>
    </reaction>
</comment>
<evidence type="ECO:0000256" key="1">
    <source>
        <dbReference type="ARBA" id="ARBA00001968"/>
    </source>
</evidence>
<dbReference type="Pfam" id="PF02545">
    <property type="entry name" value="Maf"/>
    <property type="match status" value="1"/>
</dbReference>
<feature type="active site" description="Proton acceptor" evidence="4">
    <location>
        <position position="89"/>
    </location>
</feature>
<keyword evidence="4" id="KW-0963">Cytoplasm</keyword>
<keyword evidence="6" id="KW-1185">Reference proteome</keyword>
<evidence type="ECO:0000256" key="4">
    <source>
        <dbReference type="HAMAP-Rule" id="MF_00528"/>
    </source>
</evidence>
<proteinExistence type="inferred from homology"/>
<evidence type="ECO:0000313" key="6">
    <source>
        <dbReference type="Proteomes" id="UP001204142"/>
    </source>
</evidence>
<sequence length="230" mass="24545">MPKLAQSSGLPTHVWLASKSPRRRELLQTLGVEVDIFLAQTGDAAEALEEPLPGEHPLNYVQRITELKLNTALQAMRPQGLQGVVLASDTTVALGDTILGKPTDAEEARRMLKALSGQTHQVHTGVAVTYLQPAGHNNPTGPATSNWVTVQSSLVTVSELPDAFITAYIASGEPFDKAGGYGIQGVFGQYVSHISGSHSGIMGLPLFETSQLLRALQTAETQRQSNSKLP</sequence>
<dbReference type="SUPFAM" id="SSF52972">
    <property type="entry name" value="ITPase-like"/>
    <property type="match status" value="1"/>
</dbReference>
<comment type="cofactor">
    <cofactor evidence="1 4">
        <name>a divalent metal cation</name>
        <dbReference type="ChEBI" id="CHEBI:60240"/>
    </cofactor>
</comment>
<dbReference type="NCBIfam" id="TIGR00172">
    <property type="entry name" value="maf"/>
    <property type="match status" value="1"/>
</dbReference>
<comment type="catalytic activity">
    <reaction evidence="4">
        <text>dTTP + H2O = dTMP + diphosphate + H(+)</text>
        <dbReference type="Rhea" id="RHEA:28534"/>
        <dbReference type="ChEBI" id="CHEBI:15377"/>
        <dbReference type="ChEBI" id="CHEBI:15378"/>
        <dbReference type="ChEBI" id="CHEBI:33019"/>
        <dbReference type="ChEBI" id="CHEBI:37568"/>
        <dbReference type="ChEBI" id="CHEBI:63528"/>
        <dbReference type="EC" id="3.6.1.9"/>
    </reaction>
</comment>
<comment type="caution">
    <text evidence="5">The sequence shown here is derived from an EMBL/GenBank/DDBJ whole genome shotgun (WGS) entry which is preliminary data.</text>
</comment>
<accession>A0ABT1WC87</accession>
<dbReference type="PIRSF" id="PIRSF006305">
    <property type="entry name" value="Maf"/>
    <property type="match status" value="1"/>
</dbReference>
<evidence type="ECO:0000256" key="3">
    <source>
        <dbReference type="ARBA" id="ARBA00023080"/>
    </source>
</evidence>
<feature type="site" description="Important for substrate specificity" evidence="4">
    <location>
        <position position="184"/>
    </location>
</feature>
<dbReference type="RefSeq" id="WP_256762802.1">
    <property type="nucleotide sequence ID" value="NZ_JANIGO010000001.1"/>
</dbReference>
<evidence type="ECO:0000256" key="2">
    <source>
        <dbReference type="ARBA" id="ARBA00022801"/>
    </source>
</evidence>
<comment type="similarity">
    <text evidence="4">Belongs to the Maf family. YhdE subfamily.</text>
</comment>
<evidence type="ECO:0000313" key="5">
    <source>
        <dbReference type="EMBL" id="MCQ8895129.1"/>
    </source>
</evidence>
<dbReference type="Proteomes" id="UP001204142">
    <property type="component" value="Unassembled WGS sequence"/>
</dbReference>
<dbReference type="Gene3D" id="3.90.950.10">
    <property type="match status" value="1"/>
</dbReference>
<dbReference type="HAMAP" id="MF_00528">
    <property type="entry name" value="Maf"/>
    <property type="match status" value="1"/>
</dbReference>
<dbReference type="CDD" id="cd00555">
    <property type="entry name" value="Maf"/>
    <property type="match status" value="1"/>
</dbReference>
<comment type="caution">
    <text evidence="4">Lacks conserved residue(s) required for the propagation of feature annotation.</text>
</comment>
<keyword evidence="2 4" id="KW-0378">Hydrolase</keyword>
<dbReference type="InterPro" id="IPR029001">
    <property type="entry name" value="ITPase-like_fam"/>
</dbReference>
<keyword evidence="3 4" id="KW-0546">Nucleotide metabolism</keyword>
<organism evidence="5 6">
    <name type="scientific">Limnobacter humi</name>
    <dbReference type="NCBI Taxonomy" id="1778671"/>
    <lineage>
        <taxon>Bacteria</taxon>
        <taxon>Pseudomonadati</taxon>
        <taxon>Pseudomonadota</taxon>
        <taxon>Betaproteobacteria</taxon>
        <taxon>Burkholderiales</taxon>
        <taxon>Burkholderiaceae</taxon>
        <taxon>Limnobacter</taxon>
    </lineage>
</organism>
<dbReference type="EC" id="3.6.1.9" evidence="4"/>
<dbReference type="EMBL" id="JANIGO010000001">
    <property type="protein sequence ID" value="MCQ8895129.1"/>
    <property type="molecule type" value="Genomic_DNA"/>
</dbReference>